<dbReference type="Proteomes" id="UP001596105">
    <property type="component" value="Unassembled WGS sequence"/>
</dbReference>
<dbReference type="SUPFAM" id="SSF53850">
    <property type="entry name" value="Periplasmic binding protein-like II"/>
    <property type="match status" value="1"/>
</dbReference>
<keyword evidence="5" id="KW-0449">Lipoprotein</keyword>
<evidence type="ECO:0000256" key="2">
    <source>
        <dbReference type="ARBA" id="ARBA00022729"/>
    </source>
</evidence>
<gene>
    <name evidence="8" type="ORF">ACFPPD_01360</name>
</gene>
<evidence type="ECO:0000256" key="7">
    <source>
        <dbReference type="SAM" id="SignalP"/>
    </source>
</evidence>
<dbReference type="Gene3D" id="3.40.190.10">
    <property type="entry name" value="Periplasmic binding protein-like II"/>
    <property type="match status" value="2"/>
</dbReference>
<accession>A0ABW0LN70</accession>
<dbReference type="InterPro" id="IPR006059">
    <property type="entry name" value="SBP"/>
</dbReference>
<dbReference type="EMBL" id="JBHSMH010000004">
    <property type="protein sequence ID" value="MFC5467345.1"/>
    <property type="molecule type" value="Genomic_DNA"/>
</dbReference>
<dbReference type="InterPro" id="IPR050490">
    <property type="entry name" value="Bact_solute-bd_prot1"/>
</dbReference>
<proteinExistence type="predicted"/>
<dbReference type="PROSITE" id="PS51257">
    <property type="entry name" value="PROKAR_LIPOPROTEIN"/>
    <property type="match status" value="1"/>
</dbReference>
<keyword evidence="2 7" id="KW-0732">Signal</keyword>
<feature type="compositionally biased region" description="Low complexity" evidence="6">
    <location>
        <begin position="29"/>
        <end position="48"/>
    </location>
</feature>
<dbReference type="RefSeq" id="WP_209747381.1">
    <property type="nucleotide sequence ID" value="NZ_JBHSMH010000004.1"/>
</dbReference>
<keyword evidence="1" id="KW-1003">Cell membrane</keyword>
<name>A0ABW0LN70_9BACL</name>
<evidence type="ECO:0000256" key="1">
    <source>
        <dbReference type="ARBA" id="ARBA00022475"/>
    </source>
</evidence>
<feature type="signal peptide" evidence="7">
    <location>
        <begin position="1"/>
        <end position="19"/>
    </location>
</feature>
<reference evidence="9" key="1">
    <citation type="journal article" date="2019" name="Int. J. Syst. Evol. Microbiol.">
        <title>The Global Catalogue of Microorganisms (GCM) 10K type strain sequencing project: providing services to taxonomists for standard genome sequencing and annotation.</title>
        <authorList>
            <consortium name="The Broad Institute Genomics Platform"/>
            <consortium name="The Broad Institute Genome Sequencing Center for Infectious Disease"/>
            <person name="Wu L."/>
            <person name="Ma J."/>
        </authorList>
    </citation>
    <scope>NUCLEOTIDE SEQUENCE [LARGE SCALE GENOMIC DNA]</scope>
    <source>
        <strain evidence="9">CCUG 57113</strain>
    </source>
</reference>
<feature type="chain" id="PRO_5046360283" evidence="7">
    <location>
        <begin position="20"/>
        <end position="456"/>
    </location>
</feature>
<dbReference type="PANTHER" id="PTHR43649">
    <property type="entry name" value="ARABINOSE-BINDING PROTEIN-RELATED"/>
    <property type="match status" value="1"/>
</dbReference>
<dbReference type="PANTHER" id="PTHR43649:SF33">
    <property type="entry name" value="POLYGALACTURONAN_RHAMNOGALACTURONAN-BINDING PROTEIN YTCQ"/>
    <property type="match status" value="1"/>
</dbReference>
<protein>
    <submittedName>
        <fullName evidence="8">ABC transporter substrate-binding protein</fullName>
    </submittedName>
</protein>
<evidence type="ECO:0000256" key="5">
    <source>
        <dbReference type="ARBA" id="ARBA00023288"/>
    </source>
</evidence>
<feature type="region of interest" description="Disordered" evidence="6">
    <location>
        <begin position="29"/>
        <end position="50"/>
    </location>
</feature>
<evidence type="ECO:0000256" key="6">
    <source>
        <dbReference type="SAM" id="MobiDB-lite"/>
    </source>
</evidence>
<evidence type="ECO:0000256" key="4">
    <source>
        <dbReference type="ARBA" id="ARBA00023139"/>
    </source>
</evidence>
<keyword evidence="9" id="KW-1185">Reference proteome</keyword>
<dbReference type="Pfam" id="PF01547">
    <property type="entry name" value="SBP_bac_1"/>
    <property type="match status" value="1"/>
</dbReference>
<evidence type="ECO:0000313" key="8">
    <source>
        <dbReference type="EMBL" id="MFC5467345.1"/>
    </source>
</evidence>
<organism evidence="8 9">
    <name type="scientific">Cohnella suwonensis</name>
    <dbReference type="NCBI Taxonomy" id="696072"/>
    <lineage>
        <taxon>Bacteria</taxon>
        <taxon>Bacillati</taxon>
        <taxon>Bacillota</taxon>
        <taxon>Bacilli</taxon>
        <taxon>Bacillales</taxon>
        <taxon>Paenibacillaceae</taxon>
        <taxon>Cohnella</taxon>
    </lineage>
</organism>
<sequence>MLKKYAALFMSLVLVIVVAACGNGDNNASNTPAPSASSSEPAASPSDSGGEEVTLKIIHWINEPVNKYYEEFNKKFMERYPNVKVVYDVVPSDATYDQLQTTRINANDADLVALKSGFAPIPQEWAKGAEPPLWKQWIDAGLIAELTNEEFVKNYNPVDVQNSTTYNGKVYGINMGKVSFTGLYYNKKIFADNGLQVPKTWDEFVAVVNKLKEKGVTPLGFAGKDIWPLNLAVQGLSASIQKDQAAFIKGLWDGSAKFTDPAQLEILDKAQFMMQNAIDGFAGVDYGSLPSLFISGQVAMIADGTWNAPTLKSGDPNLEFGYFPIPGSNDAAQNASLAGKYDMSWTVLEKSKNKDAALKWLAMQSEPEEYAAFVKASGFLPNADVKVDDPFINEIKPYLSSFKLAWDQLFINRANAGEHVNGSSIHAEFLAPFGPLKTSKDLAELSQSEWDAAASK</sequence>
<evidence type="ECO:0000313" key="9">
    <source>
        <dbReference type="Proteomes" id="UP001596105"/>
    </source>
</evidence>
<evidence type="ECO:0000256" key="3">
    <source>
        <dbReference type="ARBA" id="ARBA00023136"/>
    </source>
</evidence>
<keyword evidence="4" id="KW-0564">Palmitate</keyword>
<comment type="caution">
    <text evidence="8">The sequence shown here is derived from an EMBL/GenBank/DDBJ whole genome shotgun (WGS) entry which is preliminary data.</text>
</comment>
<keyword evidence="3" id="KW-0472">Membrane</keyword>